<organism evidence="1 2">
    <name type="scientific">Streptococcus suis</name>
    <dbReference type="NCBI Taxonomy" id="1307"/>
    <lineage>
        <taxon>Bacteria</taxon>
        <taxon>Bacillati</taxon>
        <taxon>Bacillota</taxon>
        <taxon>Bacilli</taxon>
        <taxon>Lactobacillales</taxon>
        <taxon>Streptococcaceae</taxon>
        <taxon>Streptococcus</taxon>
    </lineage>
</organism>
<protein>
    <submittedName>
        <fullName evidence="1">Uncharacterized protein</fullName>
    </submittedName>
</protein>
<proteinExistence type="predicted"/>
<sequence>MLMDNIKFIRETTVAGYTVKIFESDSVTNFDDLIQLLVFEKLNIWGIN</sequence>
<dbReference type="Proteomes" id="UP000072003">
    <property type="component" value="Unassembled WGS sequence"/>
</dbReference>
<evidence type="ECO:0000313" key="2">
    <source>
        <dbReference type="Proteomes" id="UP000072003"/>
    </source>
</evidence>
<evidence type="ECO:0000313" key="1">
    <source>
        <dbReference type="EMBL" id="CYU19642.1"/>
    </source>
</evidence>
<dbReference type="AlphaFoldDB" id="A0A0Z8C6F1"/>
<dbReference type="RefSeq" id="WP_153308703.1">
    <property type="nucleotide sequence ID" value="NZ_CEDC01000011.1"/>
</dbReference>
<dbReference type="EMBL" id="FIFN01000014">
    <property type="protein sequence ID" value="CYU19642.1"/>
    <property type="molecule type" value="Genomic_DNA"/>
</dbReference>
<reference evidence="1 2" key="1">
    <citation type="submission" date="2016-02" db="EMBL/GenBank/DDBJ databases">
        <authorList>
            <consortium name="Pathogen Informatics"/>
        </authorList>
    </citation>
    <scope>NUCLEOTIDE SEQUENCE [LARGE SCALE GENOMIC DNA]</scope>
    <source>
        <strain evidence="1 2">LSS100</strain>
    </source>
</reference>
<accession>A0A0Z8C6F1</accession>
<name>A0A0Z8C6F1_STRSU</name>
<gene>
    <name evidence="1" type="ORF">ERS132462_01414</name>
</gene>